<evidence type="ECO:0000313" key="3">
    <source>
        <dbReference type="EMBL" id="KAJ8389090.1"/>
    </source>
</evidence>
<dbReference type="Gene3D" id="2.60.40.10">
    <property type="entry name" value="Immunoglobulins"/>
    <property type="match status" value="3"/>
</dbReference>
<dbReference type="SUPFAM" id="SSF48726">
    <property type="entry name" value="Immunoglobulin"/>
    <property type="match status" value="3"/>
</dbReference>
<comment type="caution">
    <text evidence="3">The sequence shown here is derived from an EMBL/GenBank/DDBJ whole genome shotgun (WGS) entry which is preliminary data.</text>
</comment>
<dbReference type="SMART" id="SM00409">
    <property type="entry name" value="IG"/>
    <property type="match status" value="1"/>
</dbReference>
<keyword evidence="1" id="KW-0732">Signal</keyword>
<feature type="domain" description="Ig-like" evidence="2">
    <location>
        <begin position="219"/>
        <end position="298"/>
    </location>
</feature>
<dbReference type="PANTHER" id="PTHR13771">
    <property type="entry name" value="INTERCELLULAR ADHESION MOLECULE"/>
    <property type="match status" value="1"/>
</dbReference>
<dbReference type="InterPro" id="IPR007110">
    <property type="entry name" value="Ig-like_dom"/>
</dbReference>
<feature type="chain" id="PRO_5041978111" description="Ig-like domain-containing protein" evidence="1">
    <location>
        <begin position="21"/>
        <end position="306"/>
    </location>
</feature>
<dbReference type="Pfam" id="PF13895">
    <property type="entry name" value="Ig_2"/>
    <property type="match status" value="1"/>
</dbReference>
<accession>A0AAD7RRY2</accession>
<dbReference type="InterPro" id="IPR036179">
    <property type="entry name" value="Ig-like_dom_sf"/>
</dbReference>
<reference evidence="3" key="1">
    <citation type="journal article" date="2023" name="Science">
        <title>Genome structures resolve the early diversification of teleost fishes.</title>
        <authorList>
            <person name="Parey E."/>
            <person name="Louis A."/>
            <person name="Montfort J."/>
            <person name="Bouchez O."/>
            <person name="Roques C."/>
            <person name="Iampietro C."/>
            <person name="Lluch J."/>
            <person name="Castinel A."/>
            <person name="Donnadieu C."/>
            <person name="Desvignes T."/>
            <person name="Floi Bucao C."/>
            <person name="Jouanno E."/>
            <person name="Wen M."/>
            <person name="Mejri S."/>
            <person name="Dirks R."/>
            <person name="Jansen H."/>
            <person name="Henkel C."/>
            <person name="Chen W.J."/>
            <person name="Zahm M."/>
            <person name="Cabau C."/>
            <person name="Klopp C."/>
            <person name="Thompson A.W."/>
            <person name="Robinson-Rechavi M."/>
            <person name="Braasch I."/>
            <person name="Lecointre G."/>
            <person name="Bobe J."/>
            <person name="Postlethwait J.H."/>
            <person name="Berthelot C."/>
            <person name="Roest Crollius H."/>
            <person name="Guiguen Y."/>
        </authorList>
    </citation>
    <scope>NUCLEOTIDE SEQUENCE</scope>
    <source>
        <strain evidence="3">NC1722</strain>
    </source>
</reference>
<organism evidence="3 4">
    <name type="scientific">Aldrovandia affinis</name>
    <dbReference type="NCBI Taxonomy" id="143900"/>
    <lineage>
        <taxon>Eukaryota</taxon>
        <taxon>Metazoa</taxon>
        <taxon>Chordata</taxon>
        <taxon>Craniata</taxon>
        <taxon>Vertebrata</taxon>
        <taxon>Euteleostomi</taxon>
        <taxon>Actinopterygii</taxon>
        <taxon>Neopterygii</taxon>
        <taxon>Teleostei</taxon>
        <taxon>Notacanthiformes</taxon>
        <taxon>Halosauridae</taxon>
        <taxon>Aldrovandia</taxon>
    </lineage>
</organism>
<dbReference type="AlphaFoldDB" id="A0AAD7RRY2"/>
<dbReference type="PANTHER" id="PTHR13771:SF9">
    <property type="entry name" value="INTERCELLULAR ADHESION MOLECULE 5"/>
    <property type="match status" value="1"/>
</dbReference>
<evidence type="ECO:0000313" key="4">
    <source>
        <dbReference type="Proteomes" id="UP001221898"/>
    </source>
</evidence>
<dbReference type="GO" id="GO:0007155">
    <property type="term" value="P:cell adhesion"/>
    <property type="evidence" value="ECO:0007669"/>
    <property type="project" value="InterPro"/>
</dbReference>
<dbReference type="PROSITE" id="PS50835">
    <property type="entry name" value="IG_LIKE"/>
    <property type="match status" value="2"/>
</dbReference>
<keyword evidence="4" id="KW-1185">Reference proteome</keyword>
<protein>
    <recommendedName>
        <fullName evidence="2">Ig-like domain-containing protein</fullName>
    </recommendedName>
</protein>
<dbReference type="InterPro" id="IPR003599">
    <property type="entry name" value="Ig_sub"/>
</dbReference>
<feature type="domain" description="Ig-like" evidence="2">
    <location>
        <begin position="109"/>
        <end position="208"/>
    </location>
</feature>
<gene>
    <name evidence="3" type="ORF">AAFF_G00122960</name>
</gene>
<dbReference type="Proteomes" id="UP001221898">
    <property type="component" value="Unassembled WGS sequence"/>
</dbReference>
<dbReference type="EMBL" id="JAINUG010000186">
    <property type="protein sequence ID" value="KAJ8389090.1"/>
    <property type="molecule type" value="Genomic_DNA"/>
</dbReference>
<proteinExistence type="predicted"/>
<dbReference type="InterPro" id="IPR047012">
    <property type="entry name" value="ICAM_VCAM"/>
</dbReference>
<dbReference type="GO" id="GO:0005178">
    <property type="term" value="F:integrin binding"/>
    <property type="evidence" value="ECO:0007669"/>
    <property type="project" value="InterPro"/>
</dbReference>
<feature type="signal peptide" evidence="1">
    <location>
        <begin position="1"/>
        <end position="20"/>
    </location>
</feature>
<dbReference type="InterPro" id="IPR013783">
    <property type="entry name" value="Ig-like_fold"/>
</dbReference>
<sequence length="306" mass="33533">MEKEYLKLSVLLSALCAVAGEGCSLELRPPRVVVGFGDSVLVSCVASRPVRVLGWEAAIGSAHTQRDLTVQWGVDSLKDWIEEPICYGVFFTAPRQCEEKLNLVLYKIPDSVSISAVSHTGPMVEGGQYQLQCEVQNIAPVQYLTLRWYRGQTEVYNHTFSDLTTDTPVQVSSTLLIIPNRTDDGAQYSCVAQLELGPEGPQPSPQVKSEPLNITVHYPPTFSSPDDETLEVTEEQQGAPLNCHAQGNPPPEYSWASPLSPEEKLGQTLITSTRLPPGTHIYICTASNHLGQQSKEFTVKIIPKGV</sequence>
<evidence type="ECO:0000259" key="2">
    <source>
        <dbReference type="PROSITE" id="PS50835"/>
    </source>
</evidence>
<evidence type="ECO:0000256" key="1">
    <source>
        <dbReference type="SAM" id="SignalP"/>
    </source>
</evidence>
<name>A0AAD7RRY2_9TELE</name>